<protein>
    <recommendedName>
        <fullName evidence="6">Protein kinase domain-containing protein</fullName>
    </recommendedName>
</protein>
<dbReference type="GO" id="GO:0005634">
    <property type="term" value="C:nucleus"/>
    <property type="evidence" value="ECO:0007669"/>
    <property type="project" value="TreeGrafter"/>
</dbReference>
<dbReference type="PANTHER" id="PTHR11042">
    <property type="entry name" value="EUKARYOTIC TRANSLATION INITIATION FACTOR 2-ALPHA KINASE EIF2-ALPHA KINASE -RELATED"/>
    <property type="match status" value="1"/>
</dbReference>
<dbReference type="SUPFAM" id="SSF56112">
    <property type="entry name" value="Protein kinase-like (PK-like)"/>
    <property type="match status" value="1"/>
</dbReference>
<evidence type="ECO:0000256" key="4">
    <source>
        <dbReference type="ARBA" id="ARBA00022840"/>
    </source>
</evidence>
<dbReference type="InterPro" id="IPR050339">
    <property type="entry name" value="CC_SR_Kinase"/>
</dbReference>
<dbReference type="PANTHER" id="PTHR11042:SF91">
    <property type="entry name" value="EUKARYOTIC TRANSLATION INITIATION FACTOR 2-ALPHA KINASE"/>
    <property type="match status" value="1"/>
</dbReference>
<dbReference type="EMBL" id="ML994653">
    <property type="protein sequence ID" value="KAF2181194.1"/>
    <property type="molecule type" value="Genomic_DNA"/>
</dbReference>
<proteinExistence type="predicted"/>
<dbReference type="AlphaFoldDB" id="A0A6A6DNR6"/>
<dbReference type="GO" id="GO:0005524">
    <property type="term" value="F:ATP binding"/>
    <property type="evidence" value="ECO:0007669"/>
    <property type="project" value="UniProtKB-KW"/>
</dbReference>
<dbReference type="Pfam" id="PF00069">
    <property type="entry name" value="Pkinase"/>
    <property type="match status" value="1"/>
</dbReference>
<gene>
    <name evidence="7" type="ORF">K469DRAFT_692081</name>
</gene>
<sequence length="107" mass="11646">MPWTEALSFADQIQKPGATKQNLHLFRDALLAVEFIHSHGYLHRDIKPANIGIQENTKPRAVLLDLGGAVCPPTGLINPEAGRSMQTTTRALGSPSKKPFFMTVGNP</sequence>
<keyword evidence="3" id="KW-0418">Kinase</keyword>
<feature type="domain" description="Protein kinase" evidence="6">
    <location>
        <begin position="1"/>
        <end position="107"/>
    </location>
</feature>
<evidence type="ECO:0000259" key="6">
    <source>
        <dbReference type="PROSITE" id="PS50011"/>
    </source>
</evidence>
<dbReference type="GO" id="GO:0005737">
    <property type="term" value="C:cytoplasm"/>
    <property type="evidence" value="ECO:0007669"/>
    <property type="project" value="TreeGrafter"/>
</dbReference>
<evidence type="ECO:0000256" key="1">
    <source>
        <dbReference type="ARBA" id="ARBA00022679"/>
    </source>
</evidence>
<dbReference type="InterPro" id="IPR000719">
    <property type="entry name" value="Prot_kinase_dom"/>
</dbReference>
<organism evidence="7 8">
    <name type="scientific">Zopfia rhizophila CBS 207.26</name>
    <dbReference type="NCBI Taxonomy" id="1314779"/>
    <lineage>
        <taxon>Eukaryota</taxon>
        <taxon>Fungi</taxon>
        <taxon>Dikarya</taxon>
        <taxon>Ascomycota</taxon>
        <taxon>Pezizomycotina</taxon>
        <taxon>Dothideomycetes</taxon>
        <taxon>Dothideomycetes incertae sedis</taxon>
        <taxon>Zopfiaceae</taxon>
        <taxon>Zopfia</taxon>
    </lineage>
</organism>
<evidence type="ECO:0000256" key="2">
    <source>
        <dbReference type="ARBA" id="ARBA00022741"/>
    </source>
</evidence>
<feature type="region of interest" description="Disordered" evidence="5">
    <location>
        <begin position="77"/>
        <end position="99"/>
    </location>
</feature>
<keyword evidence="2" id="KW-0547">Nucleotide-binding</keyword>
<accession>A0A6A6DNR6</accession>
<evidence type="ECO:0000313" key="8">
    <source>
        <dbReference type="Proteomes" id="UP000800200"/>
    </source>
</evidence>
<dbReference type="OrthoDB" id="3644485at2759"/>
<dbReference type="Proteomes" id="UP000800200">
    <property type="component" value="Unassembled WGS sequence"/>
</dbReference>
<reference evidence="7" key="1">
    <citation type="journal article" date="2020" name="Stud. Mycol.">
        <title>101 Dothideomycetes genomes: a test case for predicting lifestyles and emergence of pathogens.</title>
        <authorList>
            <person name="Haridas S."/>
            <person name="Albert R."/>
            <person name="Binder M."/>
            <person name="Bloem J."/>
            <person name="Labutti K."/>
            <person name="Salamov A."/>
            <person name="Andreopoulos B."/>
            <person name="Baker S."/>
            <person name="Barry K."/>
            <person name="Bills G."/>
            <person name="Bluhm B."/>
            <person name="Cannon C."/>
            <person name="Castanera R."/>
            <person name="Culley D."/>
            <person name="Daum C."/>
            <person name="Ezra D."/>
            <person name="Gonzalez J."/>
            <person name="Henrissat B."/>
            <person name="Kuo A."/>
            <person name="Liang C."/>
            <person name="Lipzen A."/>
            <person name="Lutzoni F."/>
            <person name="Magnuson J."/>
            <person name="Mondo S."/>
            <person name="Nolan M."/>
            <person name="Ohm R."/>
            <person name="Pangilinan J."/>
            <person name="Park H.-J."/>
            <person name="Ramirez L."/>
            <person name="Alfaro M."/>
            <person name="Sun H."/>
            <person name="Tritt A."/>
            <person name="Yoshinaga Y."/>
            <person name="Zwiers L.-H."/>
            <person name="Turgeon B."/>
            <person name="Goodwin S."/>
            <person name="Spatafora J."/>
            <person name="Crous P."/>
            <person name="Grigoriev I."/>
        </authorList>
    </citation>
    <scope>NUCLEOTIDE SEQUENCE</scope>
    <source>
        <strain evidence="7">CBS 207.26</strain>
    </source>
</reference>
<evidence type="ECO:0000256" key="3">
    <source>
        <dbReference type="ARBA" id="ARBA00022777"/>
    </source>
</evidence>
<dbReference type="Gene3D" id="1.10.510.10">
    <property type="entry name" value="Transferase(Phosphotransferase) domain 1"/>
    <property type="match status" value="1"/>
</dbReference>
<dbReference type="PROSITE" id="PS50011">
    <property type="entry name" value="PROTEIN_KINASE_DOM"/>
    <property type="match status" value="1"/>
</dbReference>
<dbReference type="GO" id="GO:0004694">
    <property type="term" value="F:eukaryotic translation initiation factor 2alpha kinase activity"/>
    <property type="evidence" value="ECO:0007669"/>
    <property type="project" value="TreeGrafter"/>
</dbReference>
<dbReference type="InterPro" id="IPR011009">
    <property type="entry name" value="Kinase-like_dom_sf"/>
</dbReference>
<keyword evidence="4" id="KW-0067">ATP-binding</keyword>
<name>A0A6A6DNR6_9PEZI</name>
<evidence type="ECO:0000256" key="5">
    <source>
        <dbReference type="SAM" id="MobiDB-lite"/>
    </source>
</evidence>
<keyword evidence="1" id="KW-0808">Transferase</keyword>
<evidence type="ECO:0000313" key="7">
    <source>
        <dbReference type="EMBL" id="KAF2181194.1"/>
    </source>
</evidence>
<keyword evidence="8" id="KW-1185">Reference proteome</keyword>